<gene>
    <name evidence="2" type="ORF">KI387_032664</name>
</gene>
<sequence length="348" mass="38053">IFLSDEIVARDSPSAELFLQGPLHVEELEIRTRGLSSEKSLVLAVPIAAGKYPVVIFLHGYVPLRNKFYYDLLQQVASHGYIAVAPLLYDSTGWDATEEMIETAAIADWLPKGLHLHFPQHLKEVIPDFDRVAIAGHRRGGKVAFGVTLGLVSQTSLKFSAIAAFDPVDGTGDCQNPPPLLTYTNNSFHLKMPALIVGTGLGSKRSLLLPACAPERLGHEEFFIESPAPSYHFVAYDYGVNDILNSDLVWLSCLLCRCRIPSGPMRRFAAGVLVAFLRSAMGENGEALKDILENPGVAPVRLEPPQYKLVPDVPAPAPVPEPEAPPPEPELQMLLQSGIDDHLFNFAF</sequence>
<keyword evidence="3" id="KW-1185">Reference proteome</keyword>
<evidence type="ECO:0000313" key="3">
    <source>
        <dbReference type="Proteomes" id="UP000824469"/>
    </source>
</evidence>
<dbReference type="Pfam" id="PF07224">
    <property type="entry name" value="Chlorophyllase"/>
    <property type="match status" value="1"/>
</dbReference>
<dbReference type="AlphaFoldDB" id="A0AA38C249"/>
<dbReference type="SUPFAM" id="SSF53474">
    <property type="entry name" value="alpha/beta-Hydrolases"/>
    <property type="match status" value="1"/>
</dbReference>
<protein>
    <recommendedName>
        <fullName evidence="4">Chlorophyllase</fullName>
    </recommendedName>
</protein>
<reference evidence="2 3" key="1">
    <citation type="journal article" date="2021" name="Nat. Plants">
        <title>The Taxus genome provides insights into paclitaxel biosynthesis.</title>
        <authorList>
            <person name="Xiong X."/>
            <person name="Gou J."/>
            <person name="Liao Q."/>
            <person name="Li Y."/>
            <person name="Zhou Q."/>
            <person name="Bi G."/>
            <person name="Li C."/>
            <person name="Du R."/>
            <person name="Wang X."/>
            <person name="Sun T."/>
            <person name="Guo L."/>
            <person name="Liang H."/>
            <person name="Lu P."/>
            <person name="Wu Y."/>
            <person name="Zhang Z."/>
            <person name="Ro D.K."/>
            <person name="Shang Y."/>
            <person name="Huang S."/>
            <person name="Yan J."/>
        </authorList>
    </citation>
    <scope>NUCLEOTIDE SEQUENCE [LARGE SCALE GENOMIC DNA]</scope>
    <source>
        <strain evidence="2">Ta-2019</strain>
    </source>
</reference>
<evidence type="ECO:0000256" key="1">
    <source>
        <dbReference type="SAM" id="MobiDB-lite"/>
    </source>
</evidence>
<name>A0AA38C249_TAXCH</name>
<dbReference type="InterPro" id="IPR029058">
    <property type="entry name" value="AB_hydrolase_fold"/>
</dbReference>
<comment type="caution">
    <text evidence="2">The sequence shown here is derived from an EMBL/GenBank/DDBJ whole genome shotgun (WGS) entry which is preliminary data.</text>
</comment>
<dbReference type="GO" id="GO:0047746">
    <property type="term" value="F:chlorophyllase activity"/>
    <property type="evidence" value="ECO:0007669"/>
    <property type="project" value="TreeGrafter"/>
</dbReference>
<accession>A0AA38C249</accession>
<organism evidence="2 3">
    <name type="scientific">Taxus chinensis</name>
    <name type="common">Chinese yew</name>
    <name type="synonym">Taxus wallichiana var. chinensis</name>
    <dbReference type="NCBI Taxonomy" id="29808"/>
    <lineage>
        <taxon>Eukaryota</taxon>
        <taxon>Viridiplantae</taxon>
        <taxon>Streptophyta</taxon>
        <taxon>Embryophyta</taxon>
        <taxon>Tracheophyta</taxon>
        <taxon>Spermatophyta</taxon>
        <taxon>Pinopsida</taxon>
        <taxon>Pinidae</taxon>
        <taxon>Conifers II</taxon>
        <taxon>Cupressales</taxon>
        <taxon>Taxaceae</taxon>
        <taxon>Taxus</taxon>
    </lineage>
</organism>
<dbReference type="PANTHER" id="PTHR33428">
    <property type="entry name" value="CHLOROPHYLLASE-2, CHLOROPLASTIC"/>
    <property type="match status" value="1"/>
</dbReference>
<dbReference type="GO" id="GO:0015996">
    <property type="term" value="P:chlorophyll catabolic process"/>
    <property type="evidence" value="ECO:0007669"/>
    <property type="project" value="TreeGrafter"/>
</dbReference>
<dbReference type="OMA" id="DIPPWGE"/>
<feature type="non-terminal residue" evidence="2">
    <location>
        <position position="1"/>
    </location>
</feature>
<dbReference type="InterPro" id="IPR017395">
    <property type="entry name" value="Chlorophyllase-like"/>
</dbReference>
<dbReference type="Proteomes" id="UP000824469">
    <property type="component" value="Unassembled WGS sequence"/>
</dbReference>
<evidence type="ECO:0000313" key="2">
    <source>
        <dbReference type="EMBL" id="KAH9288547.1"/>
    </source>
</evidence>
<dbReference type="EMBL" id="JAHRHJ020003813">
    <property type="protein sequence ID" value="KAH9288547.1"/>
    <property type="molecule type" value="Genomic_DNA"/>
</dbReference>
<evidence type="ECO:0008006" key="4">
    <source>
        <dbReference type="Google" id="ProtNLM"/>
    </source>
</evidence>
<proteinExistence type="predicted"/>
<dbReference type="Gene3D" id="3.40.50.1820">
    <property type="entry name" value="alpha/beta hydrolase"/>
    <property type="match status" value="1"/>
</dbReference>
<feature type="region of interest" description="Disordered" evidence="1">
    <location>
        <begin position="311"/>
        <end position="330"/>
    </location>
</feature>
<feature type="compositionally biased region" description="Pro residues" evidence="1">
    <location>
        <begin position="313"/>
        <end position="329"/>
    </location>
</feature>
<dbReference type="PANTHER" id="PTHR33428:SF2">
    <property type="entry name" value="CHLOROPHYLLASE-2"/>
    <property type="match status" value="1"/>
</dbReference>